<name>A0ABM9AGJ0_9GAMM</name>
<keyword evidence="4" id="KW-1185">Reference proteome</keyword>
<gene>
    <name evidence="3" type="ORF">SIN8267_02444</name>
</gene>
<evidence type="ECO:0000259" key="2">
    <source>
        <dbReference type="Pfam" id="PF03061"/>
    </source>
</evidence>
<protein>
    <recommendedName>
        <fullName evidence="2">Thioesterase domain-containing protein</fullName>
    </recommendedName>
</protein>
<keyword evidence="1" id="KW-0378">Hydrolase</keyword>
<dbReference type="InterPro" id="IPR003736">
    <property type="entry name" value="PAAI_dom"/>
</dbReference>
<dbReference type="InterPro" id="IPR006683">
    <property type="entry name" value="Thioestr_dom"/>
</dbReference>
<reference evidence="3" key="1">
    <citation type="submission" date="2021-12" db="EMBL/GenBank/DDBJ databases">
        <authorList>
            <person name="Rodrigo-Torres L."/>
            <person name="Arahal R. D."/>
            <person name="Lucena T."/>
        </authorList>
    </citation>
    <scope>NUCLEOTIDE SEQUENCE</scope>
    <source>
        <strain evidence="3">CECT 8267</strain>
    </source>
</reference>
<dbReference type="EMBL" id="CAKLPX010000003">
    <property type="protein sequence ID" value="CAH0992325.1"/>
    <property type="molecule type" value="Genomic_DNA"/>
</dbReference>
<dbReference type="RefSeq" id="WP_237445019.1">
    <property type="nucleotide sequence ID" value="NZ_CAKLPX010000003.1"/>
</dbReference>
<comment type="caution">
    <text evidence="3">The sequence shown here is derived from an EMBL/GenBank/DDBJ whole genome shotgun (WGS) entry which is preliminary data.</text>
</comment>
<dbReference type="Pfam" id="PF03061">
    <property type="entry name" value="4HBT"/>
    <property type="match status" value="1"/>
</dbReference>
<proteinExistence type="predicted"/>
<evidence type="ECO:0000313" key="4">
    <source>
        <dbReference type="Proteomes" id="UP000838100"/>
    </source>
</evidence>
<dbReference type="CDD" id="cd03443">
    <property type="entry name" value="PaaI_thioesterase"/>
    <property type="match status" value="1"/>
</dbReference>
<dbReference type="SUPFAM" id="SSF54637">
    <property type="entry name" value="Thioesterase/thiol ester dehydrase-isomerase"/>
    <property type="match status" value="1"/>
</dbReference>
<sequence length="164" mass="17638">MNEAATLVHDNNHECPEGYHPFTLDGSFNDALAPLYMKITDSGMSLALRLKKHHCNPMGICHGAVYMSLMDIALCAAVCHSAGLYTGMPTININLDYMAASKEGDWLFTEAETLKLTNTIGFSQGKVLAADGSVNVSASGHFKLPKDLANAEGVSVEELLKMFA</sequence>
<evidence type="ECO:0000256" key="1">
    <source>
        <dbReference type="ARBA" id="ARBA00022801"/>
    </source>
</evidence>
<dbReference type="Gene3D" id="3.10.129.10">
    <property type="entry name" value="Hotdog Thioesterase"/>
    <property type="match status" value="1"/>
</dbReference>
<dbReference type="Proteomes" id="UP000838100">
    <property type="component" value="Unassembled WGS sequence"/>
</dbReference>
<organism evidence="3 4">
    <name type="scientific">Sinobacterium norvegicum</name>
    <dbReference type="NCBI Taxonomy" id="1641715"/>
    <lineage>
        <taxon>Bacteria</taxon>
        <taxon>Pseudomonadati</taxon>
        <taxon>Pseudomonadota</taxon>
        <taxon>Gammaproteobacteria</taxon>
        <taxon>Cellvibrionales</taxon>
        <taxon>Spongiibacteraceae</taxon>
        <taxon>Sinobacterium</taxon>
    </lineage>
</organism>
<accession>A0ABM9AGJ0</accession>
<feature type="domain" description="Thioesterase" evidence="2">
    <location>
        <begin position="58"/>
        <end position="132"/>
    </location>
</feature>
<dbReference type="NCBIfam" id="TIGR00369">
    <property type="entry name" value="unchar_dom_1"/>
    <property type="match status" value="1"/>
</dbReference>
<dbReference type="InterPro" id="IPR029069">
    <property type="entry name" value="HotDog_dom_sf"/>
</dbReference>
<evidence type="ECO:0000313" key="3">
    <source>
        <dbReference type="EMBL" id="CAH0992325.1"/>
    </source>
</evidence>